<reference evidence="16 17" key="1">
    <citation type="submission" date="2021-06" db="EMBL/GenBank/DDBJ databases">
        <authorList>
            <person name="Sun Q."/>
            <person name="Li D."/>
        </authorList>
    </citation>
    <scope>NUCLEOTIDE SEQUENCE [LARGE SCALE GENOMIC DNA]</scope>
    <source>
        <strain evidence="16 17">MSJ-40</strain>
    </source>
</reference>
<keyword evidence="11 13" id="KW-0472">Membrane</keyword>
<comment type="subcellular location">
    <subcellularLocation>
        <location evidence="2">Cell membrane</location>
        <topology evidence="2">Multi-pass membrane protein</topology>
    </subcellularLocation>
</comment>
<feature type="domain" description="Histidine kinase" evidence="14">
    <location>
        <begin position="149"/>
        <end position="365"/>
    </location>
</feature>
<dbReference type="Pfam" id="PF00672">
    <property type="entry name" value="HAMP"/>
    <property type="match status" value="1"/>
</dbReference>
<dbReference type="Pfam" id="PF00512">
    <property type="entry name" value="HisKA"/>
    <property type="match status" value="1"/>
</dbReference>
<dbReference type="CDD" id="cd00082">
    <property type="entry name" value="HisKA"/>
    <property type="match status" value="1"/>
</dbReference>
<evidence type="ECO:0000313" key="17">
    <source>
        <dbReference type="Proteomes" id="UP000749471"/>
    </source>
</evidence>
<keyword evidence="5" id="KW-0597">Phosphoprotein</keyword>
<sequence length="365" mass="42226">MKNKLKIKMSNQLFLNYVLALVLVFILIFGIAMGSIVFLSFKYPHIATEELADHLNPKWTFRFTAFVLLLSFILYSKITSKVFIKPLQQLLKGVNKIIEGNYSVELRQNSRINEINELENAFNKMAQTIEKETELKEKAEESKKRMVLDISHDLKNPLTSIIGYSELLLKEDGLEEEKRKEVLKVILNNSIRASSLIQDLFEYSYLEKTDYELNLEKKDITEFLRELIALYIPLMEDKKFKYDFSVPDDGIYIYFDEKKLDRALSNLILNSIKYNQEGTELFIELKEEENKILITIEDRGMGIPLEIQNEIFKPFVRVDSARNSQTGGTGLGLAIAERIIDKHGGSITLESKQGEGTKFNIWLIK</sequence>
<keyword evidence="7" id="KW-0547">Nucleotide-binding</keyword>
<feature type="transmembrane region" description="Helical" evidence="13">
    <location>
        <begin position="59"/>
        <end position="76"/>
    </location>
</feature>
<evidence type="ECO:0000313" key="16">
    <source>
        <dbReference type="EMBL" id="MBU5439905.1"/>
    </source>
</evidence>
<evidence type="ECO:0000256" key="5">
    <source>
        <dbReference type="ARBA" id="ARBA00022553"/>
    </source>
</evidence>
<dbReference type="InterPro" id="IPR003661">
    <property type="entry name" value="HisK_dim/P_dom"/>
</dbReference>
<dbReference type="RefSeq" id="WP_216521781.1">
    <property type="nucleotide sequence ID" value="NZ_JAHLPM010000021.1"/>
</dbReference>
<keyword evidence="10" id="KW-0902">Two-component regulatory system</keyword>
<dbReference type="PROSITE" id="PS50109">
    <property type="entry name" value="HIS_KIN"/>
    <property type="match status" value="1"/>
</dbReference>
<dbReference type="GO" id="GO:0016301">
    <property type="term" value="F:kinase activity"/>
    <property type="evidence" value="ECO:0007669"/>
    <property type="project" value="UniProtKB-KW"/>
</dbReference>
<evidence type="ECO:0000256" key="4">
    <source>
        <dbReference type="ARBA" id="ARBA00022475"/>
    </source>
</evidence>
<dbReference type="PANTHER" id="PTHR45528">
    <property type="entry name" value="SENSOR HISTIDINE KINASE CPXA"/>
    <property type="match status" value="1"/>
</dbReference>
<evidence type="ECO:0000256" key="12">
    <source>
        <dbReference type="SAM" id="Coils"/>
    </source>
</evidence>
<evidence type="ECO:0000256" key="8">
    <source>
        <dbReference type="ARBA" id="ARBA00022777"/>
    </source>
</evidence>
<evidence type="ECO:0000259" key="14">
    <source>
        <dbReference type="PROSITE" id="PS50109"/>
    </source>
</evidence>
<dbReference type="PROSITE" id="PS50885">
    <property type="entry name" value="HAMP"/>
    <property type="match status" value="1"/>
</dbReference>
<dbReference type="SMART" id="SM00387">
    <property type="entry name" value="HATPase_c"/>
    <property type="match status" value="1"/>
</dbReference>
<comment type="catalytic activity">
    <reaction evidence="1">
        <text>ATP + protein L-histidine = ADP + protein N-phospho-L-histidine.</text>
        <dbReference type="EC" id="2.7.13.3"/>
    </reaction>
</comment>
<proteinExistence type="predicted"/>
<evidence type="ECO:0000256" key="11">
    <source>
        <dbReference type="ARBA" id="ARBA00023136"/>
    </source>
</evidence>
<keyword evidence="17" id="KW-1185">Reference proteome</keyword>
<dbReference type="CDD" id="cd06225">
    <property type="entry name" value="HAMP"/>
    <property type="match status" value="1"/>
</dbReference>
<dbReference type="EC" id="2.7.13.3" evidence="3"/>
<evidence type="ECO:0000256" key="6">
    <source>
        <dbReference type="ARBA" id="ARBA00022679"/>
    </source>
</evidence>
<accession>A0ABS6EAE7</accession>
<keyword evidence="4" id="KW-1003">Cell membrane</keyword>
<dbReference type="SMART" id="SM00388">
    <property type="entry name" value="HisKA"/>
    <property type="match status" value="1"/>
</dbReference>
<organism evidence="16 17">
    <name type="scientific">Tissierella simiarum</name>
    <dbReference type="NCBI Taxonomy" id="2841534"/>
    <lineage>
        <taxon>Bacteria</taxon>
        <taxon>Bacillati</taxon>
        <taxon>Bacillota</taxon>
        <taxon>Tissierellia</taxon>
        <taxon>Tissierellales</taxon>
        <taxon>Tissierellaceae</taxon>
        <taxon>Tissierella</taxon>
    </lineage>
</organism>
<dbReference type="Proteomes" id="UP000749471">
    <property type="component" value="Unassembled WGS sequence"/>
</dbReference>
<comment type="caution">
    <text evidence="16">The sequence shown here is derived from an EMBL/GenBank/DDBJ whole genome shotgun (WGS) entry which is preliminary data.</text>
</comment>
<evidence type="ECO:0000256" key="10">
    <source>
        <dbReference type="ARBA" id="ARBA00023012"/>
    </source>
</evidence>
<dbReference type="SMART" id="SM00304">
    <property type="entry name" value="HAMP"/>
    <property type="match status" value="1"/>
</dbReference>
<evidence type="ECO:0000259" key="15">
    <source>
        <dbReference type="PROSITE" id="PS50885"/>
    </source>
</evidence>
<feature type="transmembrane region" description="Helical" evidence="13">
    <location>
        <begin position="12"/>
        <end position="39"/>
    </location>
</feature>
<evidence type="ECO:0000256" key="7">
    <source>
        <dbReference type="ARBA" id="ARBA00022741"/>
    </source>
</evidence>
<protein>
    <recommendedName>
        <fullName evidence="3">histidine kinase</fullName>
        <ecNumber evidence="3">2.7.13.3</ecNumber>
    </recommendedName>
</protein>
<dbReference type="InterPro" id="IPR003660">
    <property type="entry name" value="HAMP_dom"/>
</dbReference>
<evidence type="ECO:0000256" key="1">
    <source>
        <dbReference type="ARBA" id="ARBA00000085"/>
    </source>
</evidence>
<gene>
    <name evidence="16" type="ORF">KQI42_17985</name>
</gene>
<evidence type="ECO:0000256" key="13">
    <source>
        <dbReference type="SAM" id="Phobius"/>
    </source>
</evidence>
<evidence type="ECO:0000256" key="3">
    <source>
        <dbReference type="ARBA" id="ARBA00012438"/>
    </source>
</evidence>
<dbReference type="Pfam" id="PF02518">
    <property type="entry name" value="HATPase_c"/>
    <property type="match status" value="1"/>
</dbReference>
<keyword evidence="8 16" id="KW-0418">Kinase</keyword>
<dbReference type="PANTHER" id="PTHR45528:SF1">
    <property type="entry name" value="SENSOR HISTIDINE KINASE CPXA"/>
    <property type="match status" value="1"/>
</dbReference>
<dbReference type="InterPro" id="IPR050398">
    <property type="entry name" value="HssS/ArlS-like"/>
</dbReference>
<keyword evidence="13" id="KW-0812">Transmembrane</keyword>
<evidence type="ECO:0000256" key="9">
    <source>
        <dbReference type="ARBA" id="ARBA00022840"/>
    </source>
</evidence>
<dbReference type="EMBL" id="JAHLPM010000021">
    <property type="protein sequence ID" value="MBU5439905.1"/>
    <property type="molecule type" value="Genomic_DNA"/>
</dbReference>
<keyword evidence="12" id="KW-0175">Coiled coil</keyword>
<evidence type="ECO:0000256" key="2">
    <source>
        <dbReference type="ARBA" id="ARBA00004651"/>
    </source>
</evidence>
<dbReference type="CDD" id="cd00075">
    <property type="entry name" value="HATPase"/>
    <property type="match status" value="1"/>
</dbReference>
<name>A0ABS6EAE7_9FIRM</name>
<dbReference type="InterPro" id="IPR003594">
    <property type="entry name" value="HATPase_dom"/>
</dbReference>
<feature type="domain" description="HAMP" evidence="15">
    <location>
        <begin position="81"/>
        <end position="134"/>
    </location>
</feature>
<dbReference type="InterPro" id="IPR005467">
    <property type="entry name" value="His_kinase_dom"/>
</dbReference>
<keyword evidence="13" id="KW-1133">Transmembrane helix</keyword>
<feature type="coiled-coil region" evidence="12">
    <location>
        <begin position="115"/>
        <end position="145"/>
    </location>
</feature>
<keyword evidence="6" id="KW-0808">Transferase</keyword>
<keyword evidence="9" id="KW-0067">ATP-binding</keyword>